<keyword evidence="7" id="KW-1185">Reference proteome</keyword>
<evidence type="ECO:0000256" key="1">
    <source>
        <dbReference type="ARBA" id="ARBA00022723"/>
    </source>
</evidence>
<dbReference type="AlphaFoldDB" id="A0A9P7DXL1"/>
<dbReference type="GeneID" id="64630995"/>
<dbReference type="SUPFAM" id="SSF144232">
    <property type="entry name" value="HIT/MYND zinc finger-like"/>
    <property type="match status" value="1"/>
</dbReference>
<dbReference type="Gene3D" id="2.170.270.10">
    <property type="entry name" value="SET domain"/>
    <property type="match status" value="1"/>
</dbReference>
<dbReference type="InterPro" id="IPR046341">
    <property type="entry name" value="SET_dom_sf"/>
</dbReference>
<dbReference type="Proteomes" id="UP000807769">
    <property type="component" value="Unassembled WGS sequence"/>
</dbReference>
<reference evidence="6" key="1">
    <citation type="journal article" date="2020" name="New Phytol.">
        <title>Comparative genomics reveals dynamic genome evolution in host specialist ectomycorrhizal fungi.</title>
        <authorList>
            <person name="Lofgren L.A."/>
            <person name="Nguyen N.H."/>
            <person name="Vilgalys R."/>
            <person name="Ruytinx J."/>
            <person name="Liao H.L."/>
            <person name="Branco S."/>
            <person name="Kuo A."/>
            <person name="LaButti K."/>
            <person name="Lipzen A."/>
            <person name="Andreopoulos W."/>
            <person name="Pangilinan J."/>
            <person name="Riley R."/>
            <person name="Hundley H."/>
            <person name="Na H."/>
            <person name="Barry K."/>
            <person name="Grigoriev I.V."/>
            <person name="Stajich J.E."/>
            <person name="Kennedy P.G."/>
        </authorList>
    </citation>
    <scope>NUCLEOTIDE SEQUENCE</scope>
    <source>
        <strain evidence="6">MN1</strain>
    </source>
</reference>
<dbReference type="OrthoDB" id="341421at2759"/>
<protein>
    <recommendedName>
        <fullName evidence="5">MYND-type domain-containing protein</fullName>
    </recommendedName>
</protein>
<dbReference type="EMBL" id="JABBWG010000049">
    <property type="protein sequence ID" value="KAG1805985.1"/>
    <property type="molecule type" value="Genomic_DNA"/>
</dbReference>
<keyword evidence="1" id="KW-0479">Metal-binding</keyword>
<organism evidence="6 7">
    <name type="scientific">Suillus subaureus</name>
    <dbReference type="NCBI Taxonomy" id="48587"/>
    <lineage>
        <taxon>Eukaryota</taxon>
        <taxon>Fungi</taxon>
        <taxon>Dikarya</taxon>
        <taxon>Basidiomycota</taxon>
        <taxon>Agaricomycotina</taxon>
        <taxon>Agaricomycetes</taxon>
        <taxon>Agaricomycetidae</taxon>
        <taxon>Boletales</taxon>
        <taxon>Suillineae</taxon>
        <taxon>Suillaceae</taxon>
        <taxon>Suillus</taxon>
    </lineage>
</organism>
<dbReference type="InterPro" id="IPR002893">
    <property type="entry name" value="Znf_MYND"/>
</dbReference>
<evidence type="ECO:0000313" key="7">
    <source>
        <dbReference type="Proteomes" id="UP000807769"/>
    </source>
</evidence>
<evidence type="ECO:0000256" key="3">
    <source>
        <dbReference type="ARBA" id="ARBA00022833"/>
    </source>
</evidence>
<gene>
    <name evidence="6" type="ORF">BJ212DRAFT_1390191</name>
</gene>
<dbReference type="Pfam" id="PF01753">
    <property type="entry name" value="zf-MYND"/>
    <property type="match status" value="1"/>
</dbReference>
<accession>A0A9P7DXL1</accession>
<dbReference type="GO" id="GO:0008270">
    <property type="term" value="F:zinc ion binding"/>
    <property type="evidence" value="ECO:0007669"/>
    <property type="project" value="UniProtKB-KW"/>
</dbReference>
<proteinExistence type="predicted"/>
<evidence type="ECO:0000256" key="4">
    <source>
        <dbReference type="PROSITE-ProRule" id="PRU00134"/>
    </source>
</evidence>
<dbReference type="PROSITE" id="PS50865">
    <property type="entry name" value="ZF_MYND_2"/>
    <property type="match status" value="1"/>
</dbReference>
<name>A0A9P7DXL1_9AGAM</name>
<evidence type="ECO:0000259" key="5">
    <source>
        <dbReference type="PROSITE" id="PS50865"/>
    </source>
</evidence>
<evidence type="ECO:0000313" key="6">
    <source>
        <dbReference type="EMBL" id="KAG1805985.1"/>
    </source>
</evidence>
<sequence>MISATLLSQLPQDLRRLVRGVSNRSVADFEELCDRLPGCSTSELCILQPVLYMYLDPDRIPAKPNPAATTDIELVYWSLLAIVVTLGRIDGFGADSPAESEQRYLISSWNRVTPWLVFFHDQFIMCRANYRPVDRTSVIKLVTSLLFHVSVVGGNRGETTGLPITPILYRPIAELWLLALKTKDKDVVCLSVQSGAHIASFRVFGSFLVAECIRNESFVTILLEVSGGIDTVTSTALKYVKNVRLMAKDPDIVSNSFKLKLLVPMFSCCVGIIATTSMHNAAMREAYILQRSIKEIFSALRVLQSLPPGGGSMVQALASSFPYLVFLLKHADDPVSAFHQALRAHAFETMVHVGPSGPLEVELEVEADPHKINEIFFMILFSYILHNKILTYACKHVDAWSDNLGPIVRQDGHLWDVWSKTEQTIRSYGMCRSGAEMIRSPSPSEKGWVLQVSCRPNCFIPADLSTYYQCYCGGTAEEIYLRQCAGCQVVRYCSKRCQRDSWYSHHRLSCNFLKAAVGLSTPHYVKRSLCLLAALEECHIERKWDNIRKLVAAAQWEYPKDRERLVVELALDRNEESVGPLRHYLFLFNGLSENEVVSRLSSSCPNPRDHLRQLFFCSVITINDRYLSRQFLFSPCTALDMEIVPQTLSRNRQCV</sequence>
<dbReference type="Gene3D" id="1.10.220.160">
    <property type="match status" value="1"/>
</dbReference>
<evidence type="ECO:0000256" key="2">
    <source>
        <dbReference type="ARBA" id="ARBA00022771"/>
    </source>
</evidence>
<comment type="caution">
    <text evidence="6">The sequence shown here is derived from an EMBL/GenBank/DDBJ whole genome shotgun (WGS) entry which is preliminary data.</text>
</comment>
<keyword evidence="2 4" id="KW-0863">Zinc-finger</keyword>
<feature type="domain" description="MYND-type" evidence="5">
    <location>
        <begin position="469"/>
        <end position="510"/>
    </location>
</feature>
<dbReference type="RefSeq" id="XP_041187561.1">
    <property type="nucleotide sequence ID" value="XM_041336979.1"/>
</dbReference>
<keyword evidence="3" id="KW-0862">Zinc</keyword>
<dbReference type="Gene3D" id="6.10.140.2220">
    <property type="match status" value="1"/>
</dbReference>